<dbReference type="SUPFAM" id="SSF56059">
    <property type="entry name" value="Glutathione synthetase ATP-binding domain-like"/>
    <property type="match status" value="1"/>
</dbReference>
<dbReference type="PANTHER" id="PTHR21621:SF0">
    <property type="entry name" value="BETA-CITRYLGLUTAMATE SYNTHASE B-RELATED"/>
    <property type="match status" value="1"/>
</dbReference>
<organism evidence="3 4">
    <name type="scientific">Reticulibacter mediterranei</name>
    <dbReference type="NCBI Taxonomy" id="2778369"/>
    <lineage>
        <taxon>Bacteria</taxon>
        <taxon>Bacillati</taxon>
        <taxon>Chloroflexota</taxon>
        <taxon>Ktedonobacteria</taxon>
        <taxon>Ktedonobacterales</taxon>
        <taxon>Reticulibacteraceae</taxon>
        <taxon>Reticulibacter</taxon>
    </lineage>
</organism>
<dbReference type="Gene3D" id="3.40.50.20">
    <property type="match status" value="1"/>
</dbReference>
<comment type="caution">
    <text evidence="3">The sequence shown here is derived from an EMBL/GenBank/DDBJ whole genome shotgun (WGS) entry which is preliminary data.</text>
</comment>
<dbReference type="Pfam" id="PF08443">
    <property type="entry name" value="RimK"/>
    <property type="match status" value="1"/>
</dbReference>
<keyword evidence="1" id="KW-0067">ATP-binding</keyword>
<dbReference type="AlphaFoldDB" id="A0A8J3IJ82"/>
<dbReference type="InterPro" id="IPR013651">
    <property type="entry name" value="ATP-grasp_RimK-type"/>
</dbReference>
<accession>A0A8J3IJ82</accession>
<feature type="domain" description="ATP-grasp" evidence="2">
    <location>
        <begin position="95"/>
        <end position="271"/>
    </location>
</feature>
<dbReference type="RefSeq" id="WP_220201600.1">
    <property type="nucleotide sequence ID" value="NZ_BNJK01000001.1"/>
</dbReference>
<dbReference type="PROSITE" id="PS50975">
    <property type="entry name" value="ATP_GRASP"/>
    <property type="match status" value="1"/>
</dbReference>
<gene>
    <name evidence="3" type="ORF">KSF_006990</name>
</gene>
<evidence type="ECO:0000313" key="4">
    <source>
        <dbReference type="Proteomes" id="UP000597444"/>
    </source>
</evidence>
<keyword evidence="1" id="KW-0547">Nucleotide-binding</keyword>
<dbReference type="GO" id="GO:0005737">
    <property type="term" value="C:cytoplasm"/>
    <property type="evidence" value="ECO:0007669"/>
    <property type="project" value="TreeGrafter"/>
</dbReference>
<sequence>MRLCFIVEKKYKNETMPMAVVDQLRTWRHNVDLLEPQTAITNLCHFTEQDYDAFILKTVSDGPGLSLLEAAEAIGIPTINSSRAIRLVRDKTIAIALAHAHDIPTPQTYFVADPHLLQQVPQAAYPLVIKASNGSCGRDIYLVKNPAELATLRLVKAHNRFFLAQRYIKNVGFDIKIYVIGDEVFSVVQGSPLHPEMRVEKQCIPTTAEQHELALRIGSIFGLDIYGLDIIETSHGLFVVDINDFPSFGHVSAAIPRIANHILHVAQKMKRQHTPISLFRQDNHQLTQHNTRALEMLSSPGQRFSQNSSGFVKKVWRSY</sequence>
<protein>
    <recommendedName>
        <fullName evidence="2">ATP-grasp domain-containing protein</fullName>
    </recommendedName>
</protein>
<proteinExistence type="predicted"/>
<keyword evidence="4" id="KW-1185">Reference proteome</keyword>
<evidence type="ECO:0000313" key="3">
    <source>
        <dbReference type="EMBL" id="GHO90651.1"/>
    </source>
</evidence>
<name>A0A8J3IJ82_9CHLR</name>
<dbReference type="Gene3D" id="3.30.470.20">
    <property type="entry name" value="ATP-grasp fold, B domain"/>
    <property type="match status" value="1"/>
</dbReference>
<evidence type="ECO:0000259" key="2">
    <source>
        <dbReference type="PROSITE" id="PS50975"/>
    </source>
</evidence>
<dbReference type="InterPro" id="IPR011761">
    <property type="entry name" value="ATP-grasp"/>
</dbReference>
<reference evidence="3" key="1">
    <citation type="submission" date="2020-10" db="EMBL/GenBank/DDBJ databases">
        <title>Taxonomic study of unclassified bacteria belonging to the class Ktedonobacteria.</title>
        <authorList>
            <person name="Yabe S."/>
            <person name="Wang C.M."/>
            <person name="Zheng Y."/>
            <person name="Sakai Y."/>
            <person name="Cavaletti L."/>
            <person name="Monciardini P."/>
            <person name="Donadio S."/>
        </authorList>
    </citation>
    <scope>NUCLEOTIDE SEQUENCE</scope>
    <source>
        <strain evidence="3">ID150040</strain>
    </source>
</reference>
<dbReference type="PANTHER" id="PTHR21621">
    <property type="entry name" value="RIBOSOMAL PROTEIN S6 MODIFICATION PROTEIN"/>
    <property type="match status" value="1"/>
</dbReference>
<dbReference type="Proteomes" id="UP000597444">
    <property type="component" value="Unassembled WGS sequence"/>
</dbReference>
<dbReference type="EMBL" id="BNJK01000001">
    <property type="protein sequence ID" value="GHO90651.1"/>
    <property type="molecule type" value="Genomic_DNA"/>
</dbReference>
<evidence type="ECO:0000256" key="1">
    <source>
        <dbReference type="PROSITE-ProRule" id="PRU00409"/>
    </source>
</evidence>
<dbReference type="GO" id="GO:0016879">
    <property type="term" value="F:ligase activity, forming carbon-nitrogen bonds"/>
    <property type="evidence" value="ECO:0007669"/>
    <property type="project" value="TreeGrafter"/>
</dbReference>
<dbReference type="GO" id="GO:0005524">
    <property type="term" value="F:ATP binding"/>
    <property type="evidence" value="ECO:0007669"/>
    <property type="project" value="UniProtKB-UniRule"/>
</dbReference>
<dbReference type="GO" id="GO:0046872">
    <property type="term" value="F:metal ion binding"/>
    <property type="evidence" value="ECO:0007669"/>
    <property type="project" value="InterPro"/>
</dbReference>